<dbReference type="AlphaFoldDB" id="A0A212F4F0"/>
<dbReference type="GO" id="GO:0046872">
    <property type="term" value="F:metal ion binding"/>
    <property type="evidence" value="ECO:0007669"/>
    <property type="project" value="UniProtKB-KW"/>
</dbReference>
<keyword evidence="10" id="KW-0443">Lipid metabolism</keyword>
<reference evidence="15 16" key="1">
    <citation type="journal article" date="2011" name="Cell">
        <title>The monarch butterfly genome yields insights into long-distance migration.</title>
        <authorList>
            <person name="Zhan S."/>
            <person name="Merlin C."/>
            <person name="Boore J.L."/>
            <person name="Reppert S.M."/>
        </authorList>
    </citation>
    <scope>NUCLEOTIDE SEQUENCE [LARGE SCALE GENOMIC DNA]</scope>
    <source>
        <strain evidence="15">F-2</strain>
    </source>
</reference>
<dbReference type="GO" id="GO:0050482">
    <property type="term" value="P:arachidonate secretion"/>
    <property type="evidence" value="ECO:0007669"/>
    <property type="project" value="InterPro"/>
</dbReference>
<dbReference type="PROSITE" id="PS00118">
    <property type="entry name" value="PA2_HIS"/>
    <property type="match status" value="1"/>
</dbReference>
<keyword evidence="6" id="KW-0479">Metal-binding</keyword>
<keyword evidence="7" id="KW-0378">Hydrolase</keyword>
<evidence type="ECO:0000256" key="4">
    <source>
        <dbReference type="ARBA" id="ARBA00021721"/>
    </source>
</evidence>
<dbReference type="PANTHER" id="PTHR12253">
    <property type="entry name" value="RH14732P"/>
    <property type="match status" value="1"/>
</dbReference>
<evidence type="ECO:0000256" key="2">
    <source>
        <dbReference type="ARBA" id="ARBA00004613"/>
    </source>
</evidence>
<dbReference type="InParanoid" id="A0A212F4F0"/>
<dbReference type="InterPro" id="IPR033113">
    <property type="entry name" value="PLA2_histidine"/>
</dbReference>
<dbReference type="InterPro" id="IPR016090">
    <property type="entry name" value="PLA2-like_dom"/>
</dbReference>
<feature type="chain" id="PRO_5012419822" description="Phospholipase A2" evidence="13">
    <location>
        <begin position="20"/>
        <end position="543"/>
    </location>
</feature>
<dbReference type="eggNOG" id="ENOG502S1MS">
    <property type="taxonomic scope" value="Eukaryota"/>
</dbReference>
<evidence type="ECO:0000256" key="9">
    <source>
        <dbReference type="ARBA" id="ARBA00022963"/>
    </source>
</evidence>
<evidence type="ECO:0000256" key="12">
    <source>
        <dbReference type="ARBA" id="ARBA00029903"/>
    </source>
</evidence>
<evidence type="ECO:0000313" key="16">
    <source>
        <dbReference type="Proteomes" id="UP000007151"/>
    </source>
</evidence>
<dbReference type="Pfam" id="PF05826">
    <property type="entry name" value="Phospholip_A2_2"/>
    <property type="match status" value="1"/>
</dbReference>
<evidence type="ECO:0000256" key="8">
    <source>
        <dbReference type="ARBA" id="ARBA00022837"/>
    </source>
</evidence>
<dbReference type="FunFam" id="1.20.90.10:FF:000002">
    <property type="entry name" value="Phospholipase A2 group III"/>
    <property type="match status" value="1"/>
</dbReference>
<dbReference type="GO" id="GO:0006644">
    <property type="term" value="P:phospholipid metabolic process"/>
    <property type="evidence" value="ECO:0007669"/>
    <property type="project" value="InterPro"/>
</dbReference>
<accession>A0A212F4F0</accession>
<dbReference type="STRING" id="278856.A0A212F4F0"/>
<keyword evidence="13" id="KW-0732">Signal</keyword>
<comment type="caution">
    <text evidence="15">The sequence shown here is derived from an EMBL/GenBank/DDBJ whole genome shotgun (WGS) entry which is preliminary data.</text>
</comment>
<comment type="subcellular location">
    <subcellularLocation>
        <location evidence="2">Secreted</location>
    </subcellularLocation>
</comment>
<gene>
    <name evidence="15" type="ORF">KGM_213368</name>
</gene>
<dbReference type="Proteomes" id="UP000007151">
    <property type="component" value="Unassembled WGS sequence"/>
</dbReference>
<keyword evidence="16" id="KW-1185">Reference proteome</keyword>
<feature type="signal peptide" evidence="13">
    <location>
        <begin position="1"/>
        <end position="19"/>
    </location>
</feature>
<evidence type="ECO:0000256" key="6">
    <source>
        <dbReference type="ARBA" id="ARBA00022723"/>
    </source>
</evidence>
<feature type="domain" description="Phospholipase A2-like central" evidence="14">
    <location>
        <begin position="410"/>
        <end position="504"/>
    </location>
</feature>
<sequence length="543" mass="60889">MKIAKSCVILFVYIELIQCKSIDIEKINDRNNGKDGIDNNIIDFDDEYSVQYSRKYENEPWKSSFRKDSYKYNVERQEYKQGGNIESVSDDVTSRDPVVIEKTTELSVIPLELLSTTENPLISIMESTTDADLTVIPLSTTEKNTVDIIINQTVTLPSYTEISEDFNTSTVFYEMTTRSMLNDTSEDVINNKQLVSEAAQIQESGSVVFDMKNASENLSKPEVSNLNDDDKNLNKINKTIKREYDSIETDQDVPIFTELDTEELTEVPEDYYDSKDVVPTPAPKTDAISLIFGLAGSVVESVVESVAERVVPRGLYDLFKRMQKQSEALEAEKLRSREENGGIGQFTRGVIKTISSGLSKPLSQLMAGVRDIGSLDSDRGFVSSVASGVTSVANVANSMVDVFKDRVQAIYPGTLWCGDGRSARSGELGLFFFTDTCCRQHDACKLYIAAGETKFGLTNTGLFTRSHCSCDAKFRSCLSQTNSLVSAQIGLTYFNVLGPQCFRKTHPIVKCVRRTRITGLKCEEYELDYTKPKIWQWFDNETF</sequence>
<keyword evidence="5" id="KW-0964">Secreted</keyword>
<dbReference type="EMBL" id="AGBW02010376">
    <property type="protein sequence ID" value="OWR48611.1"/>
    <property type="molecule type" value="Genomic_DNA"/>
</dbReference>
<evidence type="ECO:0000313" key="15">
    <source>
        <dbReference type="EMBL" id="OWR48611.1"/>
    </source>
</evidence>
<dbReference type="GO" id="GO:0004623">
    <property type="term" value="F:phospholipase A2 activity"/>
    <property type="evidence" value="ECO:0007669"/>
    <property type="project" value="UniProtKB-EC"/>
</dbReference>
<dbReference type="EC" id="3.1.1.4" evidence="3"/>
<evidence type="ECO:0000259" key="14">
    <source>
        <dbReference type="Pfam" id="PF05826"/>
    </source>
</evidence>
<keyword evidence="9" id="KW-0442">Lipid degradation</keyword>
<keyword evidence="11" id="KW-1015">Disulfide bond</keyword>
<proteinExistence type="predicted"/>
<dbReference type="GO" id="GO:0005576">
    <property type="term" value="C:extracellular region"/>
    <property type="evidence" value="ECO:0007669"/>
    <property type="project" value="UniProtKB-SubCell"/>
</dbReference>
<organism evidence="15 16">
    <name type="scientific">Danaus plexippus plexippus</name>
    <dbReference type="NCBI Taxonomy" id="278856"/>
    <lineage>
        <taxon>Eukaryota</taxon>
        <taxon>Metazoa</taxon>
        <taxon>Ecdysozoa</taxon>
        <taxon>Arthropoda</taxon>
        <taxon>Hexapoda</taxon>
        <taxon>Insecta</taxon>
        <taxon>Pterygota</taxon>
        <taxon>Neoptera</taxon>
        <taxon>Endopterygota</taxon>
        <taxon>Lepidoptera</taxon>
        <taxon>Glossata</taxon>
        <taxon>Ditrysia</taxon>
        <taxon>Papilionoidea</taxon>
        <taxon>Nymphalidae</taxon>
        <taxon>Danainae</taxon>
        <taxon>Danaini</taxon>
        <taxon>Danaina</taxon>
        <taxon>Danaus</taxon>
        <taxon>Danaus</taxon>
    </lineage>
</organism>
<evidence type="ECO:0000256" key="3">
    <source>
        <dbReference type="ARBA" id="ARBA00013278"/>
    </source>
</evidence>
<evidence type="ECO:0000256" key="13">
    <source>
        <dbReference type="SAM" id="SignalP"/>
    </source>
</evidence>
<evidence type="ECO:0000256" key="1">
    <source>
        <dbReference type="ARBA" id="ARBA00001913"/>
    </source>
</evidence>
<dbReference type="CDD" id="cd04704">
    <property type="entry name" value="PLA2_bee_venom_like"/>
    <property type="match status" value="1"/>
</dbReference>
<dbReference type="Gene3D" id="1.20.90.10">
    <property type="entry name" value="Phospholipase A2 domain"/>
    <property type="match status" value="1"/>
</dbReference>
<dbReference type="GO" id="GO:0016042">
    <property type="term" value="P:lipid catabolic process"/>
    <property type="evidence" value="ECO:0007669"/>
    <property type="project" value="UniProtKB-KW"/>
</dbReference>
<name>A0A212F4F0_DANPL</name>
<dbReference type="InterPro" id="IPR036444">
    <property type="entry name" value="PLipase_A2_dom_sf"/>
</dbReference>
<dbReference type="KEGG" id="dpl:KGM_213368"/>
<protein>
    <recommendedName>
        <fullName evidence="4">Phospholipase A2</fullName>
        <ecNumber evidence="3">3.1.1.4</ecNumber>
    </recommendedName>
    <alternativeName>
        <fullName evidence="12">Phosphatidylcholine 2-acylhydrolase</fullName>
    </alternativeName>
</protein>
<keyword evidence="8" id="KW-0106">Calcium</keyword>
<comment type="cofactor">
    <cofactor evidence="1">
        <name>Ca(2+)</name>
        <dbReference type="ChEBI" id="CHEBI:29108"/>
    </cofactor>
</comment>
<evidence type="ECO:0000256" key="10">
    <source>
        <dbReference type="ARBA" id="ARBA00023098"/>
    </source>
</evidence>
<evidence type="ECO:0000256" key="11">
    <source>
        <dbReference type="ARBA" id="ARBA00023157"/>
    </source>
</evidence>
<evidence type="ECO:0000256" key="5">
    <source>
        <dbReference type="ARBA" id="ARBA00022525"/>
    </source>
</evidence>
<evidence type="ECO:0000256" key="7">
    <source>
        <dbReference type="ARBA" id="ARBA00022801"/>
    </source>
</evidence>
<dbReference type="SUPFAM" id="SSF48619">
    <property type="entry name" value="Phospholipase A2, PLA2"/>
    <property type="match status" value="1"/>
</dbReference>